<protein>
    <submittedName>
        <fullName evidence="8">Peptidase C2</fullName>
    </submittedName>
</protein>
<dbReference type="AlphaFoldDB" id="A0A937RL54"/>
<keyword evidence="3 5" id="KW-0378">Hydrolase</keyword>
<keyword evidence="2 5" id="KW-0645">Protease</keyword>
<dbReference type="SMART" id="SM00230">
    <property type="entry name" value="CysPc"/>
    <property type="match status" value="1"/>
</dbReference>
<gene>
    <name evidence="8" type="ORF">I7412_27855</name>
</gene>
<evidence type="ECO:0000256" key="5">
    <source>
        <dbReference type="PROSITE-ProRule" id="PRU00239"/>
    </source>
</evidence>
<dbReference type="SUPFAM" id="SSF54001">
    <property type="entry name" value="Cysteine proteinases"/>
    <property type="match status" value="1"/>
</dbReference>
<evidence type="ECO:0000313" key="8">
    <source>
        <dbReference type="EMBL" id="MBL7630910.1"/>
    </source>
</evidence>
<feature type="active site" evidence="5">
    <location>
        <position position="655"/>
    </location>
</feature>
<evidence type="ECO:0000256" key="4">
    <source>
        <dbReference type="ARBA" id="ARBA00022807"/>
    </source>
</evidence>
<feature type="region of interest" description="Disordered" evidence="6">
    <location>
        <begin position="175"/>
        <end position="200"/>
    </location>
</feature>
<dbReference type="RefSeq" id="WP_203007627.1">
    <property type="nucleotide sequence ID" value="NZ_JADWYU010000116.1"/>
</dbReference>
<dbReference type="PANTHER" id="PTHR10183">
    <property type="entry name" value="CALPAIN"/>
    <property type="match status" value="1"/>
</dbReference>
<evidence type="ECO:0000256" key="2">
    <source>
        <dbReference type="ARBA" id="ARBA00022670"/>
    </source>
</evidence>
<feature type="compositionally biased region" description="Low complexity" evidence="6">
    <location>
        <begin position="175"/>
        <end position="187"/>
    </location>
</feature>
<dbReference type="EMBL" id="JAEACQ010000256">
    <property type="protein sequence ID" value="MBL7630910.1"/>
    <property type="molecule type" value="Genomic_DNA"/>
</dbReference>
<feature type="domain" description="Calpain catalytic" evidence="7">
    <location>
        <begin position="473"/>
        <end position="685"/>
    </location>
</feature>
<dbReference type="InterPro" id="IPR022684">
    <property type="entry name" value="Calpain_cysteine_protease"/>
</dbReference>
<feature type="region of interest" description="Disordered" evidence="6">
    <location>
        <begin position="452"/>
        <end position="485"/>
    </location>
</feature>
<feature type="active site" evidence="5">
    <location>
        <position position="493"/>
    </location>
</feature>
<organism evidence="8 9">
    <name type="scientific">Frankia nepalensis</name>
    <dbReference type="NCBI Taxonomy" id="1836974"/>
    <lineage>
        <taxon>Bacteria</taxon>
        <taxon>Bacillati</taxon>
        <taxon>Actinomycetota</taxon>
        <taxon>Actinomycetes</taxon>
        <taxon>Frankiales</taxon>
        <taxon>Frankiaceae</taxon>
        <taxon>Frankia</taxon>
    </lineage>
</organism>
<dbReference type="GO" id="GO:0006508">
    <property type="term" value="P:proteolysis"/>
    <property type="evidence" value="ECO:0007669"/>
    <property type="project" value="UniProtKB-KW"/>
</dbReference>
<dbReference type="Pfam" id="PF00648">
    <property type="entry name" value="Peptidase_C2"/>
    <property type="match status" value="1"/>
</dbReference>
<dbReference type="InterPro" id="IPR038765">
    <property type="entry name" value="Papain-like_cys_pep_sf"/>
</dbReference>
<keyword evidence="9" id="KW-1185">Reference proteome</keyword>
<evidence type="ECO:0000256" key="1">
    <source>
        <dbReference type="ARBA" id="ARBA00007623"/>
    </source>
</evidence>
<reference evidence="8" key="1">
    <citation type="submission" date="2020-12" db="EMBL/GenBank/DDBJ databases">
        <title>Genomic characterization of non-nitrogen-fixing Frankia strains.</title>
        <authorList>
            <person name="Carlos-Shanley C."/>
            <person name="Guerra T."/>
            <person name="Hahn D."/>
        </authorList>
    </citation>
    <scope>NUCLEOTIDE SEQUENCE</scope>
    <source>
        <strain evidence="8">CN6</strain>
    </source>
</reference>
<dbReference type="GO" id="GO:0004198">
    <property type="term" value="F:calcium-dependent cysteine-type endopeptidase activity"/>
    <property type="evidence" value="ECO:0007669"/>
    <property type="project" value="InterPro"/>
</dbReference>
<dbReference type="InterPro" id="IPR001300">
    <property type="entry name" value="Peptidase_C2_calpain_cat"/>
</dbReference>
<keyword evidence="4 5" id="KW-0788">Thiol protease</keyword>
<comment type="similarity">
    <text evidence="1">Belongs to the peptidase C2 family.</text>
</comment>
<evidence type="ECO:0000256" key="6">
    <source>
        <dbReference type="SAM" id="MobiDB-lite"/>
    </source>
</evidence>
<dbReference type="PROSITE" id="PS50203">
    <property type="entry name" value="CALPAIN_CAT"/>
    <property type="match status" value="1"/>
</dbReference>
<evidence type="ECO:0000313" key="9">
    <source>
        <dbReference type="Proteomes" id="UP000604475"/>
    </source>
</evidence>
<comment type="caution">
    <text evidence="8">The sequence shown here is derived from an EMBL/GenBank/DDBJ whole genome shotgun (WGS) entry which is preliminary data.</text>
</comment>
<feature type="active site" evidence="5">
    <location>
        <position position="673"/>
    </location>
</feature>
<dbReference type="PANTHER" id="PTHR10183:SF379">
    <property type="entry name" value="CALPAIN-5"/>
    <property type="match status" value="1"/>
</dbReference>
<sequence length="704" mass="70339">MNDLALGAGGRPAAGPVLDEAAVAALRAAATALRDGAVELRRLAGVAFGLLEPARCLDTPETWSSPWQARATARIGGWRRALDAGGEAMTVRARWYERTAGVFEKAAGGAGAADRAGGGGVTGQGGPAAPAGRVAGPGLVAPRAPAMPPAWDTPDPELVRALAGELADPADPYAAGLPGAGGLAAPPGHDPGAGRHPESGYPGVGYLGGGGPVSFDAGLLGALAGRLRTAGVTAGPLAVAVGRADEQALGAVLRAVTAAARATGGGLAQAAGAGAGPAHRFRVAGLPADTDVLRLGLHAVAWGAPGLAASIERRMAHFAAAEEAVRAGGVLIDQRAWFDDAPPPSLAEIRAVAGGLVAFVGDDAGALSAADVREVGRRLAALPPAARAAVISRLRGRPLRVLAGAVDRLTDGLAARSGDELVALAAVPDLLLASAPAPMIAELVRLLPDLEPAPPGAGRRGGAGGGGEADRADPLVRDGVSTSDVGQGGVGDCYLAAALIGLAETRPDLLLGGMRENANGTFTVTLYRDGRAFPVTVTRALPSLAAPGGEDGGAGAGGGWPPVAMAAVDLAGRPELWAAVYEKAYARAHGGYDAINGGDPGVAASDLTGREHHTLPPAVVTVEDLTARLAAGDLITVSTRAHPEPRPGTGLVGRHAFAVLGADPVGGRVLLRNPWASPGEELTRWYRWDDLRPGLRAVTMTPLS</sequence>
<feature type="compositionally biased region" description="Gly residues" evidence="6">
    <location>
        <begin position="458"/>
        <end position="467"/>
    </location>
</feature>
<dbReference type="Proteomes" id="UP000604475">
    <property type="component" value="Unassembled WGS sequence"/>
</dbReference>
<name>A0A937RL54_9ACTN</name>
<evidence type="ECO:0000259" key="7">
    <source>
        <dbReference type="PROSITE" id="PS50203"/>
    </source>
</evidence>
<dbReference type="PRINTS" id="PR00704">
    <property type="entry name" value="CALPAIN"/>
</dbReference>
<evidence type="ECO:0000256" key="3">
    <source>
        <dbReference type="ARBA" id="ARBA00022801"/>
    </source>
</evidence>
<accession>A0A937RL54</accession>
<proteinExistence type="inferred from homology"/>